<gene>
    <name evidence="1" type="ORF">SDC9_98877</name>
</gene>
<evidence type="ECO:0000313" key="1">
    <source>
        <dbReference type="EMBL" id="MPM52121.1"/>
    </source>
</evidence>
<organism evidence="1">
    <name type="scientific">bioreactor metagenome</name>
    <dbReference type="NCBI Taxonomy" id="1076179"/>
    <lineage>
        <taxon>unclassified sequences</taxon>
        <taxon>metagenomes</taxon>
        <taxon>ecological metagenomes</taxon>
    </lineage>
</organism>
<sequence>MAYLFSAIQPVSQKTASANNAQRPRTNGLFSEELYFAYYFFYRLYSIQRNDYIKRNICLSTFFEIFS</sequence>
<comment type="caution">
    <text evidence="1">The sequence shown here is derived from an EMBL/GenBank/DDBJ whole genome shotgun (WGS) entry which is preliminary data.</text>
</comment>
<dbReference type="AlphaFoldDB" id="A0A645AIK7"/>
<dbReference type="EMBL" id="VSSQ01013720">
    <property type="protein sequence ID" value="MPM52121.1"/>
    <property type="molecule type" value="Genomic_DNA"/>
</dbReference>
<proteinExistence type="predicted"/>
<protein>
    <submittedName>
        <fullName evidence="1">Uncharacterized protein</fullName>
    </submittedName>
</protein>
<accession>A0A645AIK7</accession>
<reference evidence="1" key="1">
    <citation type="submission" date="2019-08" db="EMBL/GenBank/DDBJ databases">
        <authorList>
            <person name="Kucharzyk K."/>
            <person name="Murdoch R.W."/>
            <person name="Higgins S."/>
            <person name="Loffler F."/>
        </authorList>
    </citation>
    <scope>NUCLEOTIDE SEQUENCE</scope>
</reference>
<name>A0A645AIK7_9ZZZZ</name>